<keyword evidence="1" id="KW-0040">ANK repeat</keyword>
<dbReference type="InterPro" id="IPR002110">
    <property type="entry name" value="Ankyrin_rpt"/>
</dbReference>
<dbReference type="AlphaFoldDB" id="A0A553H0I4"/>
<evidence type="ECO:0000313" key="4">
    <source>
        <dbReference type="Proteomes" id="UP000315235"/>
    </source>
</evidence>
<gene>
    <name evidence="3" type="ORF">FM069_09215</name>
</gene>
<keyword evidence="4" id="KW-1185">Reference proteome</keyword>
<evidence type="ECO:0000256" key="1">
    <source>
        <dbReference type="PROSITE-ProRule" id="PRU00023"/>
    </source>
</evidence>
<dbReference type="Gene3D" id="1.25.40.20">
    <property type="entry name" value="Ankyrin repeat-containing domain"/>
    <property type="match status" value="1"/>
</dbReference>
<reference evidence="3 4" key="1">
    <citation type="submission" date="2019-07" db="EMBL/GenBank/DDBJ databases">
        <title>Pseudomonas mangiferae sp. nov., isolated from bark of mango tree in Thailand.</title>
        <authorList>
            <person name="Srisuk N."/>
            <person name="Anurat P."/>
        </authorList>
    </citation>
    <scope>NUCLEOTIDE SEQUENCE [LARGE SCALE GENOMIC DNA]</scope>
    <source>
        <strain evidence="3 4">DMKU_BBB3-04</strain>
    </source>
</reference>
<feature type="region of interest" description="Disordered" evidence="2">
    <location>
        <begin position="134"/>
        <end position="170"/>
    </location>
</feature>
<dbReference type="InterPro" id="IPR036770">
    <property type="entry name" value="Ankyrin_rpt-contain_sf"/>
</dbReference>
<evidence type="ECO:0000313" key="3">
    <source>
        <dbReference type="EMBL" id="TRX75261.1"/>
    </source>
</evidence>
<proteinExistence type="predicted"/>
<dbReference type="RefSeq" id="WP_143488004.1">
    <property type="nucleotide sequence ID" value="NZ_VJOY01000005.1"/>
</dbReference>
<dbReference type="SUPFAM" id="SSF48403">
    <property type="entry name" value="Ankyrin repeat"/>
    <property type="match status" value="1"/>
</dbReference>
<name>A0A553H0I4_9PSED</name>
<evidence type="ECO:0000256" key="2">
    <source>
        <dbReference type="SAM" id="MobiDB-lite"/>
    </source>
</evidence>
<sequence>MIKRLLSGLVILTLVSISVLALNSMRQYRVQQLILCSEPGNGFVMPAPICRQYLLHFRMEPADIQQLQADGGIAFVLQSEHPRRFELAARFLASGLDVNADIRAAQGERTYTALHSAVILNQPENIAFLLRHGADKSKPNSEGETPAQVAEQLQNQRPGEDRSAVIRALR</sequence>
<organism evidence="3 4">
    <name type="scientific">Pseudomonas mangiferae</name>
    <dbReference type="NCBI Taxonomy" id="2593654"/>
    <lineage>
        <taxon>Bacteria</taxon>
        <taxon>Pseudomonadati</taxon>
        <taxon>Pseudomonadota</taxon>
        <taxon>Gammaproteobacteria</taxon>
        <taxon>Pseudomonadales</taxon>
        <taxon>Pseudomonadaceae</taxon>
        <taxon>Pseudomonas</taxon>
    </lineage>
</organism>
<dbReference type="OrthoDB" id="6261647at2"/>
<dbReference type="Proteomes" id="UP000315235">
    <property type="component" value="Unassembled WGS sequence"/>
</dbReference>
<accession>A0A553H0I4</accession>
<dbReference type="EMBL" id="VJOY01000005">
    <property type="protein sequence ID" value="TRX75261.1"/>
    <property type="molecule type" value="Genomic_DNA"/>
</dbReference>
<feature type="repeat" description="ANK" evidence="1">
    <location>
        <begin position="109"/>
        <end position="141"/>
    </location>
</feature>
<comment type="caution">
    <text evidence="3">The sequence shown here is derived from an EMBL/GenBank/DDBJ whole genome shotgun (WGS) entry which is preliminary data.</text>
</comment>
<protein>
    <submittedName>
        <fullName evidence="3">Ankyrin repeat domain-containing protein</fullName>
    </submittedName>
</protein>
<dbReference type="PROSITE" id="PS50088">
    <property type="entry name" value="ANK_REPEAT"/>
    <property type="match status" value="1"/>
</dbReference>